<evidence type="ECO:0000313" key="2">
    <source>
        <dbReference type="Proteomes" id="UP000660070"/>
    </source>
</evidence>
<sequence>MKNQIILFSFLALLSCKTTENKATTLNDPSSLENLQFINPKFQGQYSVKQEIEETTTGTSFITYSFSIEKDNVLLKTNTYHEPIICNGHYKAVEHNNILELYYLGNEGNCKSGTPNFQIKKDENKYFIKGVGGEGTINQWVVLQKK</sequence>
<gene>
    <name evidence="1" type="ORF">IV494_14470</name>
</gene>
<proteinExistence type="predicted"/>
<evidence type="ECO:0000313" key="1">
    <source>
        <dbReference type="EMBL" id="MBF8458385.1"/>
    </source>
</evidence>
<accession>A0ABS0FFB9</accession>
<keyword evidence="2" id="KW-1185">Reference proteome</keyword>
<name>A0ABS0FFB9_9FLAO</name>
<comment type="caution">
    <text evidence="1">The sequence shown here is derived from an EMBL/GenBank/DDBJ whole genome shotgun (WGS) entry which is preliminary data.</text>
</comment>
<dbReference type="PROSITE" id="PS51257">
    <property type="entry name" value="PROKAR_LIPOPROTEIN"/>
    <property type="match status" value="1"/>
</dbReference>
<dbReference type="EMBL" id="JADPVI010000005">
    <property type="protein sequence ID" value="MBF8458385.1"/>
    <property type="molecule type" value="Genomic_DNA"/>
</dbReference>
<evidence type="ECO:0008006" key="3">
    <source>
        <dbReference type="Google" id="ProtNLM"/>
    </source>
</evidence>
<organism evidence="1 2">
    <name type="scientific">Kaistella gelatinilytica</name>
    <dbReference type="NCBI Taxonomy" id="2787636"/>
    <lineage>
        <taxon>Bacteria</taxon>
        <taxon>Pseudomonadati</taxon>
        <taxon>Bacteroidota</taxon>
        <taxon>Flavobacteriia</taxon>
        <taxon>Flavobacteriales</taxon>
        <taxon>Weeksellaceae</taxon>
        <taxon>Chryseobacterium group</taxon>
        <taxon>Kaistella</taxon>
    </lineage>
</organism>
<dbReference type="RefSeq" id="WP_196080827.1">
    <property type="nucleotide sequence ID" value="NZ_JADPVI010000005.1"/>
</dbReference>
<dbReference type="Proteomes" id="UP000660070">
    <property type="component" value="Unassembled WGS sequence"/>
</dbReference>
<reference evidence="1 2" key="1">
    <citation type="submission" date="2020-11" db="EMBL/GenBank/DDBJ databases">
        <title>Kaistella gelatinilytica sp. nov., a flavobacterium isolated from Antarctic Soil.</title>
        <authorList>
            <person name="Li J."/>
        </authorList>
    </citation>
    <scope>NUCLEOTIDE SEQUENCE [LARGE SCALE GENOMIC DNA]</scope>
    <source>
        <strain evidence="1 2">G5-32</strain>
    </source>
</reference>
<protein>
    <recommendedName>
        <fullName evidence="3">Lipoprotein</fullName>
    </recommendedName>
</protein>